<dbReference type="Pfam" id="PF13556">
    <property type="entry name" value="HTH_30"/>
    <property type="match status" value="1"/>
</dbReference>
<dbReference type="RefSeq" id="WP_189650091.1">
    <property type="nucleotide sequence ID" value="NZ_BMRC01000012.1"/>
</dbReference>
<name>A0ABV5I9W5_9ACTN</name>
<feature type="domain" description="CdaR GGDEF-like" evidence="3">
    <location>
        <begin position="289"/>
        <end position="407"/>
    </location>
</feature>
<evidence type="ECO:0000259" key="2">
    <source>
        <dbReference type="Pfam" id="PF13556"/>
    </source>
</evidence>
<comment type="similarity">
    <text evidence="1">Belongs to the CdaR family.</text>
</comment>
<organism evidence="4 5">
    <name type="scientific">Nonomuraea spiralis</name>
    <dbReference type="NCBI Taxonomy" id="46182"/>
    <lineage>
        <taxon>Bacteria</taxon>
        <taxon>Bacillati</taxon>
        <taxon>Actinomycetota</taxon>
        <taxon>Actinomycetes</taxon>
        <taxon>Streptosporangiales</taxon>
        <taxon>Streptosporangiaceae</taxon>
        <taxon>Nonomuraea</taxon>
    </lineage>
</organism>
<dbReference type="InterPro" id="IPR051448">
    <property type="entry name" value="CdaR-like_regulators"/>
</dbReference>
<dbReference type="Proteomes" id="UP001589647">
    <property type="component" value="Unassembled WGS sequence"/>
</dbReference>
<dbReference type="EMBL" id="JBHMEI010000004">
    <property type="protein sequence ID" value="MFB9201328.1"/>
    <property type="molecule type" value="Genomic_DNA"/>
</dbReference>
<accession>A0ABV5I9W5</accession>
<dbReference type="PANTHER" id="PTHR33744:SF17">
    <property type="entry name" value="CONSERVED PROTEIN"/>
    <property type="match status" value="1"/>
</dbReference>
<dbReference type="InterPro" id="IPR025736">
    <property type="entry name" value="PucR_C-HTH_dom"/>
</dbReference>
<feature type="domain" description="PucR C-terminal helix-turn-helix" evidence="2">
    <location>
        <begin position="462"/>
        <end position="517"/>
    </location>
</feature>
<dbReference type="InterPro" id="IPR042070">
    <property type="entry name" value="PucR_C-HTH_sf"/>
</dbReference>
<comment type="caution">
    <text evidence="4">The sequence shown here is derived from an EMBL/GenBank/DDBJ whole genome shotgun (WGS) entry which is preliminary data.</text>
</comment>
<sequence length="529" mass="54726">MSAQGRVTLGVLLDSLGAEAVTALCLPSGRQAMVGAPVIHGSDEPMTAFAGALLLATGRPEPSLLEDAAGAGVSAVVVRAGLGNAAALTEAARDAGVALLAAAPGLAWGQLYALVDALLALVAPAADLGGGVQAGDLFALANQVAQRVGGAVAIEDLAMRVLAYSTIGGQPIDELRREGILGRRVPEHPTNAEEYAAVLRCEQAVWSYQPREYLPRLAIAVRARGEALGTIWAIQADEPLAPDAPAVLAEAARTAAPHLARISLAADKARRTRDEWLGWLLRGVGHVGELAASFGLHPEEPVTVVAVGTREVGGRTDAFAATHAADLLRTAYAAYRIRAAVGAVDGRTYAVVAAGAGTPLLRRITADTLTQITDRLGGRWRAGVGRTAPTVAQAPASARQADDALRAMCGPFGGGEVGLHEELAAALFLLDAGASMRASPAPAGEPLSLVAEHDAGHGTDYVHSLRVWLAAHYDVPRAAETLSLHPNTLRYRLRRIGELIPLDDPDVRLVLGLQLRLAEIRASGTNSGG</sequence>
<dbReference type="Pfam" id="PF17853">
    <property type="entry name" value="GGDEF_2"/>
    <property type="match status" value="1"/>
</dbReference>
<evidence type="ECO:0000313" key="5">
    <source>
        <dbReference type="Proteomes" id="UP001589647"/>
    </source>
</evidence>
<evidence type="ECO:0000313" key="4">
    <source>
        <dbReference type="EMBL" id="MFB9201328.1"/>
    </source>
</evidence>
<dbReference type="InterPro" id="IPR041522">
    <property type="entry name" value="CdaR_GGDEF"/>
</dbReference>
<protein>
    <submittedName>
        <fullName evidence="4">PucR family transcriptional regulator</fullName>
    </submittedName>
</protein>
<dbReference type="PANTHER" id="PTHR33744">
    <property type="entry name" value="CARBOHYDRATE DIACID REGULATOR"/>
    <property type="match status" value="1"/>
</dbReference>
<proteinExistence type="inferred from homology"/>
<keyword evidence="5" id="KW-1185">Reference proteome</keyword>
<gene>
    <name evidence="4" type="ORF">ACFFV7_09020</name>
</gene>
<evidence type="ECO:0000256" key="1">
    <source>
        <dbReference type="ARBA" id="ARBA00006754"/>
    </source>
</evidence>
<reference evidence="4 5" key="1">
    <citation type="submission" date="2024-09" db="EMBL/GenBank/DDBJ databases">
        <authorList>
            <person name="Sun Q."/>
            <person name="Mori K."/>
        </authorList>
    </citation>
    <scope>NUCLEOTIDE SEQUENCE [LARGE SCALE GENOMIC DNA]</scope>
    <source>
        <strain evidence="4 5">CCM 3426</strain>
    </source>
</reference>
<dbReference type="Gene3D" id="1.10.10.2840">
    <property type="entry name" value="PucR C-terminal helix-turn-helix domain"/>
    <property type="match status" value="1"/>
</dbReference>
<evidence type="ECO:0000259" key="3">
    <source>
        <dbReference type="Pfam" id="PF17853"/>
    </source>
</evidence>